<sequence length="309" mass="35004">MFDGKLTWKPHVDDISNRAPKRIRAFKRLAGARWDCSTQTYHTFFLPLLIYCCKPLVAGKNLLNTLEKNLNSVLMTFYVVAPNTLRLDSDETIAIALEGKPVALVHAYIQDYPGKIKNLTQIVSDVKSDAVDIFNVHVRSEDLPPNFLSTPGEKSVLLTVHSDNFHKEIPIPVSNKTGYVFIQTDKPIYTPNQLVHIRVIPLNEDALPSNRPIKLQIKNPNGTTVEETLFNKGKTSKFQTAFARHMYKFPNFPIMGEWTATVNYGYGLEQSTTVHFELQEYVLPTFTVELKTPEIILESDKDIVLTVNA</sequence>
<accession>A0A8X6LPK6</accession>
<name>A0A8X6LPK6_TRICU</name>
<reference evidence="3" key="1">
    <citation type="submission" date="2020-07" db="EMBL/GenBank/DDBJ databases">
        <title>Multicomponent nature underlies the extraordinary mechanical properties of spider dragline silk.</title>
        <authorList>
            <person name="Kono N."/>
            <person name="Nakamura H."/>
            <person name="Mori M."/>
            <person name="Yoshida Y."/>
            <person name="Ohtoshi R."/>
            <person name="Malay A.D."/>
            <person name="Moran D.A.P."/>
            <person name="Tomita M."/>
            <person name="Numata K."/>
            <person name="Arakawa K."/>
        </authorList>
    </citation>
    <scope>NUCLEOTIDE SEQUENCE</scope>
</reference>
<feature type="domain" description="Complement C3/4/5 macroglobulin" evidence="2">
    <location>
        <begin position="77"/>
        <end position="174"/>
    </location>
</feature>
<dbReference type="PANTHER" id="PTHR11412:SF166">
    <property type="entry name" value="NTR DOMAIN-CONTAINING PROTEIN"/>
    <property type="match status" value="1"/>
</dbReference>
<keyword evidence="4" id="KW-1185">Reference proteome</keyword>
<evidence type="ECO:0000259" key="2">
    <source>
        <dbReference type="Pfam" id="PF17790"/>
    </source>
</evidence>
<evidence type="ECO:0000313" key="4">
    <source>
        <dbReference type="Proteomes" id="UP000887116"/>
    </source>
</evidence>
<dbReference type="Pfam" id="PF17790">
    <property type="entry name" value="MG1"/>
    <property type="match status" value="1"/>
</dbReference>
<dbReference type="OrthoDB" id="6359008at2759"/>
<evidence type="ECO:0000313" key="3">
    <source>
        <dbReference type="EMBL" id="GFR18311.1"/>
    </source>
</evidence>
<dbReference type="AlphaFoldDB" id="A0A8X6LPK6"/>
<feature type="domain" description="Macroglobulin" evidence="1">
    <location>
        <begin position="180"/>
        <end position="276"/>
    </location>
</feature>
<dbReference type="Proteomes" id="UP000887116">
    <property type="component" value="Unassembled WGS sequence"/>
</dbReference>
<dbReference type="Pfam" id="PF01835">
    <property type="entry name" value="MG2"/>
    <property type="match status" value="1"/>
</dbReference>
<evidence type="ECO:0000259" key="1">
    <source>
        <dbReference type="Pfam" id="PF01835"/>
    </source>
</evidence>
<protein>
    <submittedName>
        <fullName evidence="3">Complement C3</fullName>
    </submittedName>
</protein>
<dbReference type="EMBL" id="BMAO01037520">
    <property type="protein sequence ID" value="GFR18311.1"/>
    <property type="molecule type" value="Genomic_DNA"/>
</dbReference>
<dbReference type="InterPro" id="IPR050473">
    <property type="entry name" value="A2M/Complement_sys"/>
</dbReference>
<gene>
    <name evidence="3" type="primary">C3</name>
    <name evidence="3" type="ORF">TNCT_386561</name>
</gene>
<dbReference type="InterPro" id="IPR002890">
    <property type="entry name" value="MG2"/>
</dbReference>
<dbReference type="Gene3D" id="2.60.40.1930">
    <property type="match status" value="2"/>
</dbReference>
<organism evidence="3 4">
    <name type="scientific">Trichonephila clavata</name>
    <name type="common">Joro spider</name>
    <name type="synonym">Nephila clavata</name>
    <dbReference type="NCBI Taxonomy" id="2740835"/>
    <lineage>
        <taxon>Eukaryota</taxon>
        <taxon>Metazoa</taxon>
        <taxon>Ecdysozoa</taxon>
        <taxon>Arthropoda</taxon>
        <taxon>Chelicerata</taxon>
        <taxon>Arachnida</taxon>
        <taxon>Araneae</taxon>
        <taxon>Araneomorphae</taxon>
        <taxon>Entelegynae</taxon>
        <taxon>Araneoidea</taxon>
        <taxon>Nephilidae</taxon>
        <taxon>Trichonephila</taxon>
    </lineage>
</organism>
<proteinExistence type="predicted"/>
<dbReference type="GO" id="GO:0004866">
    <property type="term" value="F:endopeptidase inhibitor activity"/>
    <property type="evidence" value="ECO:0007669"/>
    <property type="project" value="InterPro"/>
</dbReference>
<dbReference type="PANTHER" id="PTHR11412">
    <property type="entry name" value="MACROGLOBULIN / COMPLEMENT"/>
    <property type="match status" value="1"/>
</dbReference>
<dbReference type="InterPro" id="IPR041425">
    <property type="entry name" value="C3/4/5_MG1"/>
</dbReference>
<comment type="caution">
    <text evidence="3">The sequence shown here is derived from an EMBL/GenBank/DDBJ whole genome shotgun (WGS) entry which is preliminary data.</text>
</comment>
<feature type="non-terminal residue" evidence="3">
    <location>
        <position position="1"/>
    </location>
</feature>